<dbReference type="EMBL" id="JAOPKA010000015">
    <property type="protein sequence ID" value="MCU4743489.1"/>
    <property type="molecule type" value="Genomic_DNA"/>
</dbReference>
<comment type="caution">
    <text evidence="2">The sequence shown here is derived from an EMBL/GenBank/DDBJ whole genome shotgun (WGS) entry which is preliminary data.</text>
</comment>
<evidence type="ECO:0000313" key="2">
    <source>
        <dbReference type="EMBL" id="MCU4743489.1"/>
    </source>
</evidence>
<proteinExistence type="predicted"/>
<feature type="compositionally biased region" description="Acidic residues" evidence="1">
    <location>
        <begin position="123"/>
        <end position="167"/>
    </location>
</feature>
<organism evidence="2 3">
    <name type="scientific">Natronoglomus mannanivorans</name>
    <dbReference type="NCBI Taxonomy" id="2979990"/>
    <lineage>
        <taxon>Archaea</taxon>
        <taxon>Methanobacteriati</taxon>
        <taxon>Methanobacteriota</taxon>
        <taxon>Stenosarchaea group</taxon>
        <taxon>Halobacteria</taxon>
        <taxon>Halobacteriales</taxon>
        <taxon>Natrialbaceae</taxon>
        <taxon>Natronoglomus</taxon>
    </lineage>
</organism>
<sequence>MSNDPRSIIDDATDDVGPFESDTDRSTVSRARAVLQRAVESGALAGVSGILCVLDGRRAFRRGEEERGLVSLLLGGLFVAVAVTQRRSADEESNRIGLEQVPVVGSSSDTDDATADSAITPEPEGDVGETDDGETDDDETETDDGETEADSIGDPETADDALEDAESTSESSVEETRSGAGPVVESEADDLESADAEDEDETETESADLEEPTLERIGEAAFDRKSGEIPVPQRVFNNNVLSLNAEAFWGIREADDAVVVSELFDPIQDGDGIRYVASTQIDGDRMLTVPDTVLNHWDGVAGGGTAVPSGDGLVFGIDDSLRSDGRLLVVPAVWADDLLSEGE</sequence>
<feature type="compositionally biased region" description="Acidic residues" evidence="1">
    <location>
        <begin position="186"/>
        <end position="212"/>
    </location>
</feature>
<feature type="region of interest" description="Disordered" evidence="1">
    <location>
        <begin position="1"/>
        <end position="27"/>
    </location>
</feature>
<name>A0AAP2Z3R9_9EURY</name>
<accession>A0AAP2Z3R9</accession>
<reference evidence="2" key="1">
    <citation type="submission" date="2022-09" db="EMBL/GenBank/DDBJ databases">
        <title>Enrichment on poylsaccharides allowed isolation of novel metabolic and taxonomic groups of Haloarchaea.</title>
        <authorList>
            <person name="Sorokin D.Y."/>
            <person name="Elcheninov A.G."/>
            <person name="Khizhniak T.V."/>
            <person name="Kolganova T.V."/>
            <person name="Kublanov I.V."/>
        </authorList>
    </citation>
    <scope>NUCLEOTIDE SEQUENCE</scope>
    <source>
        <strain evidence="2">AArc-xg1-1</strain>
    </source>
</reference>
<evidence type="ECO:0000256" key="1">
    <source>
        <dbReference type="SAM" id="MobiDB-lite"/>
    </source>
</evidence>
<dbReference type="RefSeq" id="WP_338005307.1">
    <property type="nucleotide sequence ID" value="NZ_JAOPKA010000015.1"/>
</dbReference>
<dbReference type="Proteomes" id="UP001321018">
    <property type="component" value="Unassembled WGS sequence"/>
</dbReference>
<evidence type="ECO:0000313" key="3">
    <source>
        <dbReference type="Proteomes" id="UP001321018"/>
    </source>
</evidence>
<gene>
    <name evidence="2" type="ORF">OB960_19060</name>
</gene>
<feature type="region of interest" description="Disordered" evidence="1">
    <location>
        <begin position="86"/>
        <end position="212"/>
    </location>
</feature>
<protein>
    <submittedName>
        <fullName evidence="2">Uncharacterized protein</fullName>
    </submittedName>
</protein>
<dbReference type="AlphaFoldDB" id="A0AAP2Z3R9"/>